<dbReference type="PROSITE" id="PS01070">
    <property type="entry name" value="NUCLEASE_NON_SPEC"/>
    <property type="match status" value="1"/>
</dbReference>
<dbReference type="Gene3D" id="3.40.570.10">
    <property type="entry name" value="Extracellular Endonuclease, subunit A"/>
    <property type="match status" value="1"/>
</dbReference>
<feature type="binding site" evidence="9">
    <location>
        <position position="280"/>
    </location>
    <ligand>
        <name>Mg(2+)</name>
        <dbReference type="ChEBI" id="CHEBI:18420"/>
        <note>catalytic</note>
    </ligand>
</feature>
<dbReference type="InterPro" id="IPR044929">
    <property type="entry name" value="DNA/RNA_non-sp_Endonuclease_sf"/>
</dbReference>
<dbReference type="PANTHER" id="PTHR13966:SF5">
    <property type="entry name" value="ENDONUCLEASE G, MITOCHONDRIAL"/>
    <property type="match status" value="1"/>
</dbReference>
<proteinExistence type="inferred from homology"/>
<comment type="caution">
    <text evidence="13">The sequence shown here is derived from an EMBL/GenBank/DDBJ whole genome shotgun (WGS) entry which is preliminary data.</text>
</comment>
<evidence type="ECO:0000256" key="10">
    <source>
        <dbReference type="SAM" id="MobiDB-lite"/>
    </source>
</evidence>
<evidence type="ECO:0000313" key="14">
    <source>
        <dbReference type="Proteomes" id="UP000816034"/>
    </source>
</evidence>
<feature type="active site" description="Proton acceptor" evidence="8">
    <location>
        <position position="246"/>
    </location>
</feature>
<dbReference type="InterPro" id="IPR020821">
    <property type="entry name" value="ENPP1-3/EXOG-like_nuc-like"/>
</dbReference>
<accession>A0AA88GP70</accession>
<keyword evidence="14" id="KW-1185">Reference proteome</keyword>
<dbReference type="GO" id="GO:0000014">
    <property type="term" value="F:single-stranded DNA endodeoxyribonuclease activity"/>
    <property type="evidence" value="ECO:0007669"/>
    <property type="project" value="TreeGrafter"/>
</dbReference>
<gene>
    <name evidence="13" type="ORF">C9374_006027</name>
</gene>
<feature type="domain" description="DNA/RNA non-specific endonuclease/pyrophosphatase/phosphodiesterase" evidence="12">
    <location>
        <begin position="177"/>
        <end position="393"/>
    </location>
</feature>
<dbReference type="Proteomes" id="UP000816034">
    <property type="component" value="Unassembled WGS sequence"/>
</dbReference>
<feature type="compositionally biased region" description="Polar residues" evidence="10">
    <location>
        <begin position="92"/>
        <end position="102"/>
    </location>
</feature>
<dbReference type="Pfam" id="PF01223">
    <property type="entry name" value="Endonuclease_NS"/>
    <property type="match status" value="1"/>
</dbReference>
<evidence type="ECO:0000313" key="13">
    <source>
        <dbReference type="EMBL" id="KAG2381643.1"/>
    </source>
</evidence>
<dbReference type="EMBL" id="PYSW02000026">
    <property type="protein sequence ID" value="KAG2381643.1"/>
    <property type="molecule type" value="Genomic_DNA"/>
</dbReference>
<dbReference type="GO" id="GO:0003676">
    <property type="term" value="F:nucleic acid binding"/>
    <property type="evidence" value="ECO:0007669"/>
    <property type="project" value="InterPro"/>
</dbReference>
<reference evidence="13 14" key="1">
    <citation type="journal article" date="2018" name="BMC Genomics">
        <title>The genome of Naegleria lovaniensis, the basis for a comparative approach to unravel pathogenicity factors of the human pathogenic amoeba N. fowleri.</title>
        <authorList>
            <person name="Liechti N."/>
            <person name="Schurch N."/>
            <person name="Bruggmann R."/>
            <person name="Wittwer M."/>
        </authorList>
    </citation>
    <scope>NUCLEOTIDE SEQUENCE [LARGE SCALE GENOMIC DNA]</scope>
    <source>
        <strain evidence="13 14">ATCC 30569</strain>
    </source>
</reference>
<sequence>MLLKSFTKLAACAIVGTSLYNKSSFMNNYPTMLDENEWKSSVVDVRNKLVLASSSSSAIHPSVPTSPAVATAQQLEGLKSSSKSSSNEKNELTQSTENISTETDAEKVSSPSSQESARPTAPVTGGRTQPPATTATPSSQAPKLPGYVKTHAKTRESLELFQTFYELGLPQDREMHLFSGYFSATDTRLRIPSFVAWMIKGSSSDKGEKERKSDRSNSKFLTSPFLPSEFNADNTDYSASGYDRGHMCPCGDFYYSMDQQGLDETFYLSHNVVPQEPNNNRFYWLRVEMFTRSLAKQFDNVYVVAGPLFVPEEVNSKKFVKYEVIGDNHVAVPTHLYRVLVGEKKGENKFFIQAFMLPNKPIPKTKPITDFIVPVSEIEKHSGMKLLHKIDKAKTAPLCKNFNCELKPWQELEIQKILWDKT</sequence>
<evidence type="ECO:0000256" key="5">
    <source>
        <dbReference type="ARBA" id="ARBA00022759"/>
    </source>
</evidence>
<evidence type="ECO:0000256" key="7">
    <source>
        <dbReference type="ARBA" id="ARBA00022842"/>
    </source>
</evidence>
<organism evidence="13 14">
    <name type="scientific">Naegleria lovaniensis</name>
    <name type="common">Amoeba</name>
    <dbReference type="NCBI Taxonomy" id="51637"/>
    <lineage>
        <taxon>Eukaryota</taxon>
        <taxon>Discoba</taxon>
        <taxon>Heterolobosea</taxon>
        <taxon>Tetramitia</taxon>
        <taxon>Eutetramitia</taxon>
        <taxon>Vahlkampfiidae</taxon>
        <taxon>Naegleria</taxon>
    </lineage>
</organism>
<keyword evidence="3" id="KW-0540">Nuclease</keyword>
<dbReference type="SMART" id="SM00477">
    <property type="entry name" value="NUC"/>
    <property type="match status" value="1"/>
</dbReference>
<dbReference type="InterPro" id="IPR018524">
    <property type="entry name" value="DNA/RNA_endonuclease_AS"/>
</dbReference>
<dbReference type="SUPFAM" id="SSF54060">
    <property type="entry name" value="His-Me finger endonucleases"/>
    <property type="match status" value="1"/>
</dbReference>
<dbReference type="GO" id="GO:0005743">
    <property type="term" value="C:mitochondrial inner membrane"/>
    <property type="evidence" value="ECO:0007669"/>
    <property type="project" value="TreeGrafter"/>
</dbReference>
<evidence type="ECO:0000256" key="3">
    <source>
        <dbReference type="ARBA" id="ARBA00022722"/>
    </source>
</evidence>
<dbReference type="CDD" id="cd00091">
    <property type="entry name" value="NUC"/>
    <property type="match status" value="1"/>
</dbReference>
<evidence type="ECO:0000256" key="8">
    <source>
        <dbReference type="PIRSR" id="PIRSR640255-1"/>
    </source>
</evidence>
<protein>
    <recommendedName>
        <fullName evidence="15">Endonuclease</fullName>
    </recommendedName>
</protein>
<dbReference type="SMART" id="SM00892">
    <property type="entry name" value="Endonuclease_NS"/>
    <property type="match status" value="1"/>
</dbReference>
<evidence type="ECO:0008006" key="15">
    <source>
        <dbReference type="Google" id="ProtNLM"/>
    </source>
</evidence>
<name>A0AA88GP70_NAELO</name>
<comment type="similarity">
    <text evidence="2">Belongs to the DNA/RNA non-specific endonuclease family.</text>
</comment>
<dbReference type="GO" id="GO:0005634">
    <property type="term" value="C:nucleus"/>
    <property type="evidence" value="ECO:0007669"/>
    <property type="project" value="TreeGrafter"/>
</dbReference>
<feature type="domain" description="ENPP1-3/EXOG-like endonuclease/phosphodiesterase" evidence="11">
    <location>
        <begin position="178"/>
        <end position="393"/>
    </location>
</feature>
<dbReference type="GO" id="GO:0004521">
    <property type="term" value="F:RNA endonuclease activity"/>
    <property type="evidence" value="ECO:0007669"/>
    <property type="project" value="TreeGrafter"/>
</dbReference>
<feature type="region of interest" description="Disordered" evidence="10">
    <location>
        <begin position="54"/>
        <end position="145"/>
    </location>
</feature>
<keyword evidence="4 9" id="KW-0479">Metal-binding</keyword>
<dbReference type="InterPro" id="IPR044925">
    <property type="entry name" value="His-Me_finger_sf"/>
</dbReference>
<keyword evidence="7" id="KW-0460">Magnesium</keyword>
<evidence type="ECO:0000256" key="4">
    <source>
        <dbReference type="ARBA" id="ARBA00022723"/>
    </source>
</evidence>
<evidence type="ECO:0000259" key="12">
    <source>
        <dbReference type="SMART" id="SM00892"/>
    </source>
</evidence>
<comment type="cofactor">
    <cofactor evidence="1">
        <name>Mg(2+)</name>
        <dbReference type="ChEBI" id="CHEBI:18420"/>
    </cofactor>
</comment>
<dbReference type="PANTHER" id="PTHR13966">
    <property type="entry name" value="ENDONUCLEASE RELATED"/>
    <property type="match status" value="1"/>
</dbReference>
<dbReference type="AlphaFoldDB" id="A0AA88GP70"/>
<evidence type="ECO:0000256" key="6">
    <source>
        <dbReference type="ARBA" id="ARBA00022801"/>
    </source>
</evidence>
<evidence type="ECO:0000256" key="9">
    <source>
        <dbReference type="PIRSR" id="PIRSR640255-2"/>
    </source>
</evidence>
<feature type="compositionally biased region" description="Low complexity" evidence="10">
    <location>
        <begin position="128"/>
        <end position="142"/>
    </location>
</feature>
<evidence type="ECO:0000259" key="11">
    <source>
        <dbReference type="SMART" id="SM00477"/>
    </source>
</evidence>
<evidence type="ECO:0000256" key="1">
    <source>
        <dbReference type="ARBA" id="ARBA00001946"/>
    </source>
</evidence>
<dbReference type="GeneID" id="68098482"/>
<dbReference type="InterPro" id="IPR001604">
    <property type="entry name" value="Endo_G_ENPP1-like_dom"/>
</dbReference>
<keyword evidence="6" id="KW-0378">Hydrolase</keyword>
<evidence type="ECO:0000256" key="2">
    <source>
        <dbReference type="ARBA" id="ARBA00010052"/>
    </source>
</evidence>
<keyword evidence="5" id="KW-0255">Endonuclease</keyword>
<dbReference type="GO" id="GO:0046872">
    <property type="term" value="F:metal ion binding"/>
    <property type="evidence" value="ECO:0007669"/>
    <property type="project" value="UniProtKB-KW"/>
</dbReference>
<dbReference type="RefSeq" id="XP_044547323.1">
    <property type="nucleotide sequence ID" value="XM_044695843.1"/>
</dbReference>
<dbReference type="InterPro" id="IPR040255">
    <property type="entry name" value="Non-specific_endonuclease"/>
</dbReference>